<dbReference type="UniPathway" id="UPA00242"/>
<evidence type="ECO:0000256" key="7">
    <source>
        <dbReference type="ARBA" id="ARBA00023277"/>
    </source>
</evidence>
<proteinExistence type="inferred from homology"/>
<evidence type="ECO:0000256" key="4">
    <source>
        <dbReference type="ARBA" id="ARBA00013185"/>
    </source>
</evidence>
<dbReference type="NCBIfam" id="NF008277">
    <property type="entry name" value="PRK11055.1"/>
    <property type="match status" value="1"/>
</dbReference>
<dbReference type="InterPro" id="IPR018052">
    <property type="entry name" value="Ald1_epimerase_CS"/>
</dbReference>
<evidence type="ECO:0000256" key="8">
    <source>
        <dbReference type="PIRNR" id="PIRNR005096"/>
    </source>
</evidence>
<comment type="catalytic activity">
    <reaction evidence="1 8">
        <text>alpha-D-glucose = beta-D-glucose</text>
        <dbReference type="Rhea" id="RHEA:10264"/>
        <dbReference type="ChEBI" id="CHEBI:15903"/>
        <dbReference type="ChEBI" id="CHEBI:17925"/>
        <dbReference type="EC" id="5.1.3.3"/>
    </reaction>
</comment>
<dbReference type="PROSITE" id="PS00545">
    <property type="entry name" value="ALDOSE_1_EPIMERASE"/>
    <property type="match status" value="1"/>
</dbReference>
<dbReference type="InterPro" id="IPR015443">
    <property type="entry name" value="Aldose_1-epimerase"/>
</dbReference>
<keyword evidence="7 8" id="KW-0119">Carbohydrate metabolism</keyword>
<keyword evidence="13" id="KW-1185">Reference proteome</keyword>
<evidence type="ECO:0000256" key="5">
    <source>
        <dbReference type="ARBA" id="ARBA00014165"/>
    </source>
</evidence>
<organism evidence="12 13">
    <name type="scientific">Hydrogeniiclostridium mannosilyticum</name>
    <dbReference type="NCBI Taxonomy" id="2764322"/>
    <lineage>
        <taxon>Bacteria</taxon>
        <taxon>Bacillati</taxon>
        <taxon>Bacillota</taxon>
        <taxon>Clostridia</taxon>
        <taxon>Eubacteriales</taxon>
        <taxon>Acutalibacteraceae</taxon>
        <taxon>Hydrogeniiclostridium</taxon>
    </lineage>
</organism>
<feature type="binding site" evidence="11">
    <location>
        <begin position="80"/>
        <end position="81"/>
    </location>
    <ligand>
        <name>beta-D-galactose</name>
        <dbReference type="ChEBI" id="CHEBI:27667"/>
    </ligand>
</feature>
<dbReference type="EC" id="5.1.3.3" evidence="4 8"/>
<dbReference type="InterPro" id="IPR014718">
    <property type="entry name" value="GH-type_carb-bd"/>
</dbReference>
<dbReference type="EMBL" id="QLYR01000014">
    <property type="protein sequence ID" value="RAQ22178.1"/>
    <property type="molecule type" value="Genomic_DNA"/>
</dbReference>
<dbReference type="CDD" id="cd09019">
    <property type="entry name" value="galactose_mutarotase_like"/>
    <property type="match status" value="1"/>
</dbReference>
<name>A0A328U9X5_9FIRM</name>
<dbReference type="PANTHER" id="PTHR10091">
    <property type="entry name" value="ALDOSE-1-EPIMERASE"/>
    <property type="match status" value="1"/>
</dbReference>
<comment type="similarity">
    <text evidence="3 8">Belongs to the aldose epimerase family.</text>
</comment>
<evidence type="ECO:0000256" key="6">
    <source>
        <dbReference type="ARBA" id="ARBA00023235"/>
    </source>
</evidence>
<dbReference type="Pfam" id="PF01263">
    <property type="entry name" value="Aldose_epim"/>
    <property type="match status" value="1"/>
</dbReference>
<comment type="pathway">
    <text evidence="2 8">Carbohydrate metabolism; hexose metabolism.</text>
</comment>
<evidence type="ECO:0000256" key="9">
    <source>
        <dbReference type="PIRSR" id="PIRSR005096-1"/>
    </source>
</evidence>
<evidence type="ECO:0000313" key="12">
    <source>
        <dbReference type="EMBL" id="RAQ22178.1"/>
    </source>
</evidence>
<evidence type="ECO:0000313" key="13">
    <source>
        <dbReference type="Proteomes" id="UP000249377"/>
    </source>
</evidence>
<dbReference type="SUPFAM" id="SSF74650">
    <property type="entry name" value="Galactose mutarotase-like"/>
    <property type="match status" value="1"/>
</dbReference>
<evidence type="ECO:0000256" key="11">
    <source>
        <dbReference type="PIRSR" id="PIRSR005096-3"/>
    </source>
</evidence>
<dbReference type="PIRSF" id="PIRSF005096">
    <property type="entry name" value="GALM"/>
    <property type="match status" value="1"/>
</dbReference>
<protein>
    <recommendedName>
        <fullName evidence="5 8">Aldose 1-epimerase</fullName>
        <ecNumber evidence="4 8">5.1.3.3</ecNumber>
    </recommendedName>
</protein>
<dbReference type="GO" id="GO:0033499">
    <property type="term" value="P:galactose catabolic process via UDP-galactose, Leloir pathway"/>
    <property type="evidence" value="ECO:0007669"/>
    <property type="project" value="TreeGrafter"/>
</dbReference>
<evidence type="ECO:0000256" key="1">
    <source>
        <dbReference type="ARBA" id="ARBA00001614"/>
    </source>
</evidence>
<dbReference type="GO" id="GO:0004034">
    <property type="term" value="F:aldose 1-epimerase activity"/>
    <property type="evidence" value="ECO:0007669"/>
    <property type="project" value="UniProtKB-EC"/>
</dbReference>
<dbReference type="Gene3D" id="2.70.98.10">
    <property type="match status" value="1"/>
</dbReference>
<gene>
    <name evidence="12" type="ORF">DPQ25_13320</name>
</gene>
<reference evidence="12 13" key="1">
    <citation type="submission" date="2018-06" db="EMBL/GenBank/DDBJ databases">
        <title>Noncontiguous genome sequence of Ruminococcaceae bacterium ASD2818.</title>
        <authorList>
            <person name="Chaplin A.V."/>
            <person name="Sokolova S.R."/>
            <person name="Kochetkova T.O."/>
            <person name="Goltsov A.Y."/>
            <person name="Trofimov D.Y."/>
            <person name="Efimov B.A."/>
        </authorList>
    </citation>
    <scope>NUCLEOTIDE SEQUENCE [LARGE SCALE GENOMIC DNA]</scope>
    <source>
        <strain evidence="12 13">ASD2818</strain>
    </source>
</reference>
<dbReference type="RefSeq" id="WP_112333664.1">
    <property type="nucleotide sequence ID" value="NZ_JADPHD010000014.1"/>
</dbReference>
<comment type="caution">
    <text evidence="12">The sequence shown here is derived from an EMBL/GenBank/DDBJ whole genome shotgun (WGS) entry which is preliminary data.</text>
</comment>
<dbReference type="GO" id="GO:0030246">
    <property type="term" value="F:carbohydrate binding"/>
    <property type="evidence" value="ECO:0007669"/>
    <property type="project" value="InterPro"/>
</dbReference>
<evidence type="ECO:0000256" key="3">
    <source>
        <dbReference type="ARBA" id="ARBA00006206"/>
    </source>
</evidence>
<evidence type="ECO:0000256" key="10">
    <source>
        <dbReference type="PIRSR" id="PIRSR005096-2"/>
    </source>
</evidence>
<sequence>MSIDVRRFGTLPDGRTVEQYKLKNSSGTFFSVLSYGCRITELWVPDRKGTLGDVVLGHDTLEEYCRQGDFLGAVVGRYANRISGASFKIGDAAYTLAANDHGNSLHGGPNGFHNQVWRVKSSNNSDDAPSITFSYTSPDGEEGFPGNLEVLVQYTLTTDNALIIDYRAETDAETPVNFTNHSYFNLTGDARKKILSHELRLKADYITEVDDELIPTGRFIPVDGTPFDFNKAKTIGQDIRANDTILRSAKGYDHNFALILGQALKKIGEVYDQASGRIMLMFTDLPGLQLYTGNNFTDNTRGKNGVTHTSHCAFCVETQFYPDSPNQPSFPFHFLKPGEPYSSTTIYKFETRR</sequence>
<feature type="active site" description="Proton donor" evidence="9">
    <location>
        <position position="181"/>
    </location>
</feature>
<feature type="active site" description="Proton acceptor" evidence="9">
    <location>
        <position position="317"/>
    </location>
</feature>
<dbReference type="GO" id="GO:0005737">
    <property type="term" value="C:cytoplasm"/>
    <property type="evidence" value="ECO:0007669"/>
    <property type="project" value="TreeGrafter"/>
</dbReference>
<accession>A0A328U9X5</accession>
<evidence type="ECO:0000256" key="2">
    <source>
        <dbReference type="ARBA" id="ARBA00005028"/>
    </source>
</evidence>
<dbReference type="PANTHER" id="PTHR10091:SF0">
    <property type="entry name" value="GALACTOSE MUTAROTASE"/>
    <property type="match status" value="1"/>
</dbReference>
<feature type="binding site" evidence="10">
    <location>
        <position position="253"/>
    </location>
    <ligand>
        <name>beta-D-galactose</name>
        <dbReference type="ChEBI" id="CHEBI:27667"/>
    </ligand>
</feature>
<dbReference type="InterPro" id="IPR008183">
    <property type="entry name" value="Aldose_1/G6P_1-epimerase"/>
</dbReference>
<dbReference type="GO" id="GO:0006006">
    <property type="term" value="P:glucose metabolic process"/>
    <property type="evidence" value="ECO:0007669"/>
    <property type="project" value="TreeGrafter"/>
</dbReference>
<dbReference type="Proteomes" id="UP000249377">
    <property type="component" value="Unassembled WGS sequence"/>
</dbReference>
<dbReference type="AlphaFoldDB" id="A0A328U9X5"/>
<dbReference type="InterPro" id="IPR011013">
    <property type="entry name" value="Gal_mutarotase_sf_dom"/>
</dbReference>
<feature type="binding site" evidence="11">
    <location>
        <begin position="181"/>
        <end position="183"/>
    </location>
    <ligand>
        <name>beta-D-galactose</name>
        <dbReference type="ChEBI" id="CHEBI:27667"/>
    </ligand>
</feature>
<keyword evidence="6 8" id="KW-0413">Isomerase</keyword>
<dbReference type="InterPro" id="IPR047215">
    <property type="entry name" value="Galactose_mutarotase-like"/>
</dbReference>